<evidence type="ECO:0000313" key="3">
    <source>
        <dbReference type="WBParaSite" id="PSU_v2.g16757.t1"/>
    </source>
</evidence>
<sequence length="85" mass="9605">MNRPNVLDNRSRNMMLKDQSYASKPSPMHDKNIMQRSNITNTGASFASLSINSNYSNPFMPILPRISDPPPMPVQPERQKSQSSL</sequence>
<evidence type="ECO:0000313" key="2">
    <source>
        <dbReference type="Proteomes" id="UP000887577"/>
    </source>
</evidence>
<dbReference type="WBParaSite" id="PSU_v2.g16757.t1">
    <property type="protein sequence ID" value="PSU_v2.g16757.t1"/>
    <property type="gene ID" value="PSU_v2.g16757"/>
</dbReference>
<feature type="region of interest" description="Disordered" evidence="1">
    <location>
        <begin position="62"/>
        <end position="85"/>
    </location>
</feature>
<protein>
    <submittedName>
        <fullName evidence="3">Uncharacterized protein</fullName>
    </submittedName>
</protein>
<reference evidence="3" key="1">
    <citation type="submission" date="2022-11" db="UniProtKB">
        <authorList>
            <consortium name="WormBaseParasite"/>
        </authorList>
    </citation>
    <scope>IDENTIFICATION</scope>
</reference>
<accession>A0A914YHH3</accession>
<organism evidence="2 3">
    <name type="scientific">Panagrolaimus superbus</name>
    <dbReference type="NCBI Taxonomy" id="310955"/>
    <lineage>
        <taxon>Eukaryota</taxon>
        <taxon>Metazoa</taxon>
        <taxon>Ecdysozoa</taxon>
        <taxon>Nematoda</taxon>
        <taxon>Chromadorea</taxon>
        <taxon>Rhabditida</taxon>
        <taxon>Tylenchina</taxon>
        <taxon>Panagrolaimomorpha</taxon>
        <taxon>Panagrolaimoidea</taxon>
        <taxon>Panagrolaimidae</taxon>
        <taxon>Panagrolaimus</taxon>
    </lineage>
</organism>
<keyword evidence="2" id="KW-1185">Reference proteome</keyword>
<name>A0A914YHH3_9BILA</name>
<dbReference type="Proteomes" id="UP000887577">
    <property type="component" value="Unplaced"/>
</dbReference>
<feature type="region of interest" description="Disordered" evidence="1">
    <location>
        <begin position="1"/>
        <end position="32"/>
    </location>
</feature>
<proteinExistence type="predicted"/>
<evidence type="ECO:0000256" key="1">
    <source>
        <dbReference type="SAM" id="MobiDB-lite"/>
    </source>
</evidence>
<dbReference type="AlphaFoldDB" id="A0A914YHH3"/>